<accession>A0A851GPD7</accession>
<keyword evidence="1" id="KW-0472">Membrane</keyword>
<sequence length="141" mass="16264">MTHLEKSLFFGVSVIVVIVCCWFLIFKTQKPHPLAESIGLPVVNDVSDSSMHFSERALVFSKKGVEYNLYDFVCTKATLMYGKESFEAGTEIDEAPEFDLLDEEYSQGLGRALRIDSRDQYSTIWIIDYQEYVVVFLLQRR</sequence>
<dbReference type="Proteomes" id="UP000557872">
    <property type="component" value="Unassembled WGS sequence"/>
</dbReference>
<dbReference type="AlphaFoldDB" id="A0A851GPD7"/>
<protein>
    <submittedName>
        <fullName evidence="2">Uncharacterized protein</fullName>
    </submittedName>
</protein>
<keyword evidence="1" id="KW-1133">Transmembrane helix</keyword>
<comment type="caution">
    <text evidence="2">The sequence shown here is derived from an EMBL/GenBank/DDBJ whole genome shotgun (WGS) entry which is preliminary data.</text>
</comment>
<name>A0A851GPD7_9BACT</name>
<keyword evidence="1" id="KW-0812">Transmembrane</keyword>
<dbReference type="RefSeq" id="WP_178935204.1">
    <property type="nucleotide sequence ID" value="NZ_JACBAZ010000032.1"/>
</dbReference>
<evidence type="ECO:0000313" key="2">
    <source>
        <dbReference type="EMBL" id="NWK57761.1"/>
    </source>
</evidence>
<reference evidence="2 3" key="1">
    <citation type="submission" date="2020-07" db="EMBL/GenBank/DDBJ databases">
        <title>Roseicoccus Jingziensis gen. nov., sp. nov., isolated from coastal seawater.</title>
        <authorList>
            <person name="Feng X."/>
        </authorList>
    </citation>
    <scope>NUCLEOTIDE SEQUENCE [LARGE SCALE GENOMIC DNA]</scope>
    <source>
        <strain evidence="2 3">N1E253</strain>
    </source>
</reference>
<evidence type="ECO:0000313" key="3">
    <source>
        <dbReference type="Proteomes" id="UP000557872"/>
    </source>
</evidence>
<dbReference type="EMBL" id="JACBAZ010000032">
    <property type="protein sequence ID" value="NWK57761.1"/>
    <property type="molecule type" value="Genomic_DNA"/>
</dbReference>
<evidence type="ECO:0000256" key="1">
    <source>
        <dbReference type="SAM" id="Phobius"/>
    </source>
</evidence>
<feature type="transmembrane region" description="Helical" evidence="1">
    <location>
        <begin position="7"/>
        <end position="26"/>
    </location>
</feature>
<keyword evidence="3" id="KW-1185">Reference proteome</keyword>
<organism evidence="2 3">
    <name type="scientific">Oceaniferula marina</name>
    <dbReference type="NCBI Taxonomy" id="2748318"/>
    <lineage>
        <taxon>Bacteria</taxon>
        <taxon>Pseudomonadati</taxon>
        <taxon>Verrucomicrobiota</taxon>
        <taxon>Verrucomicrobiia</taxon>
        <taxon>Verrucomicrobiales</taxon>
        <taxon>Verrucomicrobiaceae</taxon>
        <taxon>Oceaniferula</taxon>
    </lineage>
</organism>
<gene>
    <name evidence="2" type="ORF">HW115_19235</name>
</gene>
<proteinExistence type="predicted"/>